<evidence type="ECO:0000256" key="4">
    <source>
        <dbReference type="ARBA" id="ARBA00022475"/>
    </source>
</evidence>
<keyword evidence="10" id="KW-1185">Reference proteome</keyword>
<keyword evidence="6 8" id="KW-1133">Transmembrane helix</keyword>
<evidence type="ECO:0000256" key="2">
    <source>
        <dbReference type="ARBA" id="ARBA00009212"/>
    </source>
</evidence>
<evidence type="ECO:0000256" key="6">
    <source>
        <dbReference type="ARBA" id="ARBA00022989"/>
    </source>
</evidence>
<protein>
    <submittedName>
        <fullName evidence="9">Multiple resistance and pH regulation protein F</fullName>
    </submittedName>
</protein>
<evidence type="ECO:0000313" key="9">
    <source>
        <dbReference type="EMBL" id="MBC9206072.1"/>
    </source>
</evidence>
<dbReference type="Pfam" id="PF04066">
    <property type="entry name" value="MrpF_PhaF"/>
    <property type="match status" value="1"/>
</dbReference>
<sequence length="87" mass="8676">MAEFLLFMAACVLLSVLCGLARVLRGPKDADRMMAVQLVGSGSIAALLLLASALGDAAAVDVALCLALVAAFAAVAFALGLRQGAGE</sequence>
<keyword evidence="5 8" id="KW-0812">Transmembrane</keyword>
<evidence type="ECO:0000256" key="1">
    <source>
        <dbReference type="ARBA" id="ARBA00004651"/>
    </source>
</evidence>
<organism evidence="9 10">
    <name type="scientific">Teichococcus aerophilus</name>
    <dbReference type="NCBI Taxonomy" id="1224513"/>
    <lineage>
        <taxon>Bacteria</taxon>
        <taxon>Pseudomonadati</taxon>
        <taxon>Pseudomonadota</taxon>
        <taxon>Alphaproteobacteria</taxon>
        <taxon>Acetobacterales</taxon>
        <taxon>Roseomonadaceae</taxon>
        <taxon>Roseomonas</taxon>
    </lineage>
</organism>
<evidence type="ECO:0000256" key="8">
    <source>
        <dbReference type="SAM" id="Phobius"/>
    </source>
</evidence>
<keyword evidence="7 8" id="KW-0472">Membrane</keyword>
<reference evidence="9 10" key="1">
    <citation type="journal article" date="2013" name="Int. J. Syst. Evol. Microbiol.">
        <title>Roseomonas aerophila sp. nov., isolated from air.</title>
        <authorList>
            <person name="Kim S.J."/>
            <person name="Weon H.Y."/>
            <person name="Ahn J.H."/>
            <person name="Hong S.B."/>
            <person name="Seok S.J."/>
            <person name="Whang K.S."/>
            <person name="Kwon S.W."/>
        </authorList>
    </citation>
    <scope>NUCLEOTIDE SEQUENCE [LARGE SCALE GENOMIC DNA]</scope>
    <source>
        <strain evidence="9 10">NBRC 108923</strain>
    </source>
</reference>
<dbReference type="EMBL" id="JACTVA010000005">
    <property type="protein sequence ID" value="MBC9206072.1"/>
    <property type="molecule type" value="Genomic_DNA"/>
</dbReference>
<comment type="similarity">
    <text evidence="2">Belongs to the CPA3 antiporters (TC 2.A.63) subunit F family.</text>
</comment>
<evidence type="ECO:0000256" key="5">
    <source>
        <dbReference type="ARBA" id="ARBA00022692"/>
    </source>
</evidence>
<gene>
    <name evidence="9" type="ORF">IBL26_04435</name>
</gene>
<evidence type="ECO:0000256" key="3">
    <source>
        <dbReference type="ARBA" id="ARBA00022448"/>
    </source>
</evidence>
<evidence type="ECO:0000313" key="10">
    <source>
        <dbReference type="Proteomes" id="UP000626026"/>
    </source>
</evidence>
<dbReference type="Proteomes" id="UP000626026">
    <property type="component" value="Unassembled WGS sequence"/>
</dbReference>
<name>A0ABR7RHR4_9PROT</name>
<dbReference type="InterPro" id="IPR007208">
    <property type="entry name" value="MrpF/PhaF-like"/>
</dbReference>
<proteinExistence type="inferred from homology"/>
<dbReference type="PANTHER" id="PTHR34702:SF1">
    <property type="entry name" value="NA(+)_H(+) ANTIPORTER SUBUNIT F"/>
    <property type="match status" value="1"/>
</dbReference>
<feature type="transmembrane region" description="Helical" evidence="8">
    <location>
        <begin position="36"/>
        <end position="54"/>
    </location>
</feature>
<feature type="transmembrane region" description="Helical" evidence="8">
    <location>
        <begin position="6"/>
        <end position="24"/>
    </location>
</feature>
<dbReference type="PANTHER" id="PTHR34702">
    <property type="entry name" value="NA(+)/H(+) ANTIPORTER SUBUNIT F1"/>
    <property type="match status" value="1"/>
</dbReference>
<accession>A0ABR7RHR4</accession>
<keyword evidence="4" id="KW-1003">Cell membrane</keyword>
<feature type="transmembrane region" description="Helical" evidence="8">
    <location>
        <begin position="60"/>
        <end position="81"/>
    </location>
</feature>
<comment type="subcellular location">
    <subcellularLocation>
        <location evidence="1">Cell membrane</location>
        <topology evidence="1">Multi-pass membrane protein</topology>
    </subcellularLocation>
</comment>
<dbReference type="RefSeq" id="WP_187783255.1">
    <property type="nucleotide sequence ID" value="NZ_JACTVA010000005.1"/>
</dbReference>
<keyword evidence="3" id="KW-0813">Transport</keyword>
<evidence type="ECO:0000256" key="7">
    <source>
        <dbReference type="ARBA" id="ARBA00023136"/>
    </source>
</evidence>
<comment type="caution">
    <text evidence="9">The sequence shown here is derived from an EMBL/GenBank/DDBJ whole genome shotgun (WGS) entry which is preliminary data.</text>
</comment>